<evidence type="ECO:0000256" key="2">
    <source>
        <dbReference type="ARBA" id="ARBA00022692"/>
    </source>
</evidence>
<comment type="subcellular location">
    <subcellularLocation>
        <location evidence="1">Cell membrane</location>
        <topology evidence="1">Multi-pass membrane protein</topology>
    </subcellularLocation>
</comment>
<dbReference type="Gene3D" id="1.20.1560.10">
    <property type="entry name" value="ABC transporter type 1, transmembrane domain"/>
    <property type="match status" value="1"/>
</dbReference>
<dbReference type="InterPro" id="IPR017871">
    <property type="entry name" value="ABC_transporter-like_CS"/>
</dbReference>
<feature type="compositionally biased region" description="Low complexity" evidence="7">
    <location>
        <begin position="632"/>
        <end position="644"/>
    </location>
</feature>
<evidence type="ECO:0000259" key="9">
    <source>
        <dbReference type="PROSITE" id="PS50893"/>
    </source>
</evidence>
<dbReference type="SMART" id="SM00382">
    <property type="entry name" value="AAA"/>
    <property type="match status" value="1"/>
</dbReference>
<feature type="domain" description="ABC transmembrane type-1" evidence="10">
    <location>
        <begin position="49"/>
        <end position="331"/>
    </location>
</feature>
<evidence type="ECO:0000259" key="10">
    <source>
        <dbReference type="PROSITE" id="PS50929"/>
    </source>
</evidence>
<dbReference type="EMBL" id="BAAAZP010000015">
    <property type="protein sequence ID" value="GAA3649717.1"/>
    <property type="molecule type" value="Genomic_DNA"/>
</dbReference>
<feature type="compositionally biased region" description="Basic residues" evidence="7">
    <location>
        <begin position="584"/>
        <end position="593"/>
    </location>
</feature>
<dbReference type="PANTHER" id="PTHR43394:SF1">
    <property type="entry name" value="ATP-BINDING CASSETTE SUB-FAMILY B MEMBER 10, MITOCHONDRIAL"/>
    <property type="match status" value="1"/>
</dbReference>
<dbReference type="GO" id="GO:0005524">
    <property type="term" value="F:ATP binding"/>
    <property type="evidence" value="ECO:0007669"/>
    <property type="project" value="UniProtKB-KW"/>
</dbReference>
<evidence type="ECO:0000256" key="8">
    <source>
        <dbReference type="SAM" id="Phobius"/>
    </source>
</evidence>
<keyword evidence="4 11" id="KW-0067">ATP-binding</keyword>
<keyword evidence="5 8" id="KW-1133">Transmembrane helix</keyword>
<feature type="transmembrane region" description="Helical" evidence="8">
    <location>
        <begin position="190"/>
        <end position="207"/>
    </location>
</feature>
<protein>
    <submittedName>
        <fullName evidence="11">ABC transporter ATP-binding protein</fullName>
    </submittedName>
</protein>
<accession>A0ABP7B5B8</accession>
<organism evidence="11 12">
    <name type="scientific">Nonomuraea antimicrobica</name>
    <dbReference type="NCBI Taxonomy" id="561173"/>
    <lineage>
        <taxon>Bacteria</taxon>
        <taxon>Bacillati</taxon>
        <taxon>Actinomycetota</taxon>
        <taxon>Actinomycetes</taxon>
        <taxon>Streptosporangiales</taxon>
        <taxon>Streptosporangiaceae</taxon>
        <taxon>Nonomuraea</taxon>
    </lineage>
</organism>
<dbReference type="PROSITE" id="PS50893">
    <property type="entry name" value="ABC_TRANSPORTER_2"/>
    <property type="match status" value="1"/>
</dbReference>
<feature type="compositionally biased region" description="Low complexity" evidence="7">
    <location>
        <begin position="607"/>
        <end position="623"/>
    </location>
</feature>
<feature type="transmembrane region" description="Helical" evidence="8">
    <location>
        <begin position="47"/>
        <end position="69"/>
    </location>
</feature>
<dbReference type="SUPFAM" id="SSF52540">
    <property type="entry name" value="P-loop containing nucleoside triphosphate hydrolases"/>
    <property type="match status" value="1"/>
</dbReference>
<dbReference type="InterPro" id="IPR039421">
    <property type="entry name" value="Type_1_exporter"/>
</dbReference>
<keyword evidence="2 8" id="KW-0812">Transmembrane</keyword>
<dbReference type="InterPro" id="IPR003439">
    <property type="entry name" value="ABC_transporter-like_ATP-bd"/>
</dbReference>
<evidence type="ECO:0000256" key="1">
    <source>
        <dbReference type="ARBA" id="ARBA00004651"/>
    </source>
</evidence>
<feature type="transmembrane region" description="Helical" evidence="8">
    <location>
        <begin position="89"/>
        <end position="112"/>
    </location>
</feature>
<evidence type="ECO:0000256" key="3">
    <source>
        <dbReference type="ARBA" id="ARBA00022741"/>
    </source>
</evidence>
<evidence type="ECO:0000313" key="12">
    <source>
        <dbReference type="Proteomes" id="UP001500902"/>
    </source>
</evidence>
<evidence type="ECO:0000256" key="5">
    <source>
        <dbReference type="ARBA" id="ARBA00022989"/>
    </source>
</evidence>
<feature type="transmembrane region" description="Helical" evidence="8">
    <location>
        <begin position="270"/>
        <end position="293"/>
    </location>
</feature>
<feature type="domain" description="ABC transporter" evidence="9">
    <location>
        <begin position="365"/>
        <end position="612"/>
    </location>
</feature>
<dbReference type="SUPFAM" id="SSF90123">
    <property type="entry name" value="ABC transporter transmembrane region"/>
    <property type="match status" value="1"/>
</dbReference>
<comment type="caution">
    <text evidence="11">The sequence shown here is derived from an EMBL/GenBank/DDBJ whole genome shotgun (WGS) entry which is preliminary data.</text>
</comment>
<dbReference type="CDD" id="cd18564">
    <property type="entry name" value="ABC_6TM_exporter_like"/>
    <property type="match status" value="1"/>
</dbReference>
<evidence type="ECO:0000256" key="6">
    <source>
        <dbReference type="ARBA" id="ARBA00023136"/>
    </source>
</evidence>
<feature type="transmembrane region" description="Helical" evidence="8">
    <location>
        <begin position="164"/>
        <end position="184"/>
    </location>
</feature>
<dbReference type="InterPro" id="IPR036640">
    <property type="entry name" value="ABC1_TM_sf"/>
</dbReference>
<dbReference type="Proteomes" id="UP001500902">
    <property type="component" value="Unassembled WGS sequence"/>
</dbReference>
<keyword evidence="12" id="KW-1185">Reference proteome</keyword>
<proteinExistence type="predicted"/>
<keyword evidence="6 8" id="KW-0472">Membrane</keyword>
<evidence type="ECO:0000256" key="4">
    <source>
        <dbReference type="ARBA" id="ARBA00022840"/>
    </source>
</evidence>
<reference evidence="12" key="1">
    <citation type="journal article" date="2019" name="Int. J. Syst. Evol. Microbiol.">
        <title>The Global Catalogue of Microorganisms (GCM) 10K type strain sequencing project: providing services to taxonomists for standard genome sequencing and annotation.</title>
        <authorList>
            <consortium name="The Broad Institute Genomics Platform"/>
            <consortium name="The Broad Institute Genome Sequencing Center for Infectious Disease"/>
            <person name="Wu L."/>
            <person name="Ma J."/>
        </authorList>
    </citation>
    <scope>NUCLEOTIDE SEQUENCE [LARGE SCALE GENOMIC DNA]</scope>
    <source>
        <strain evidence="12">JCM 16904</strain>
    </source>
</reference>
<name>A0ABP7B5B8_9ACTN</name>
<dbReference type="Gene3D" id="3.40.50.300">
    <property type="entry name" value="P-loop containing nucleotide triphosphate hydrolases"/>
    <property type="match status" value="1"/>
</dbReference>
<dbReference type="Pfam" id="PF00664">
    <property type="entry name" value="ABC_membrane"/>
    <property type="match status" value="1"/>
</dbReference>
<keyword evidence="3" id="KW-0547">Nucleotide-binding</keyword>
<evidence type="ECO:0000256" key="7">
    <source>
        <dbReference type="SAM" id="MobiDB-lite"/>
    </source>
</evidence>
<dbReference type="Pfam" id="PF00005">
    <property type="entry name" value="ABC_tran"/>
    <property type="match status" value="1"/>
</dbReference>
<dbReference type="PANTHER" id="PTHR43394">
    <property type="entry name" value="ATP-DEPENDENT PERMEASE MDL1, MITOCHONDRIAL"/>
    <property type="match status" value="1"/>
</dbReference>
<dbReference type="PROSITE" id="PS50929">
    <property type="entry name" value="ABC_TM1F"/>
    <property type="match status" value="1"/>
</dbReference>
<dbReference type="PROSITE" id="PS00211">
    <property type="entry name" value="ABC_TRANSPORTER_1"/>
    <property type="match status" value="1"/>
</dbReference>
<dbReference type="InterPro" id="IPR011527">
    <property type="entry name" value="ABC1_TM_dom"/>
</dbReference>
<sequence length="677" mass="71992">MLERPVESRRLSRRLSLSVSGRELAPAISVRRTFREFWPDTRGLRRLFVAGVLFAILAALCEVAAIRLFGHITDEVLTTRNLTAFWGPAFIWLGLAAIAGVTSFAGAYATALGGERFLLALRDRVYAHLQTLTPDFSEKRRLGDLMARMTDDVEAIEELVGSGLVKVITTLASVVFFAGAAFFIRWDLALLTMALIPLFLVVSKAFAGRFRTAAARERASNGAMNSVLEEGLSNQPLVQAYNRQGAESRRLHREGWGWLRANMSQAWLSGLYNPAVQVIETVCLIVILGFGAWEIAAGRLTLGGLLSFAAYLALLYPAVQGLGELALTVSEAAAGSDRVIEVLRARPAVADAEDAVAVGRSAGRIAFEGVGFTYPGRGRPALRDVSFTVEPGEVVVVTGPSGAGKSTLTKLLLRFYDPDSGRVLLDGADVRGLTQKSLRENVTVLHQETLLFSGSVRDNIAYGRPGASLDEVIRAAEAAGVHDFVKMLPQGYDTPVGQRGRLLSGGQRQRIAIARAILRDTPVLVLDEPMTGLDVATAGHVMQPMRRLMAGRATLLITHDLRYAPKGARVLELEPVPREERIRLRRVGAHSRAGRPGTSAPGGGSGARPPESGSGAGGSSPEPWTGAPPPGSAVSPAGSPARAGTEVSPAGTGSEVASAGGRSDAWSYGRSRPGASP</sequence>
<dbReference type="InterPro" id="IPR027417">
    <property type="entry name" value="P-loop_NTPase"/>
</dbReference>
<evidence type="ECO:0000313" key="11">
    <source>
        <dbReference type="EMBL" id="GAA3649717.1"/>
    </source>
</evidence>
<dbReference type="InterPro" id="IPR003593">
    <property type="entry name" value="AAA+_ATPase"/>
</dbReference>
<gene>
    <name evidence="11" type="ORF">GCM10022224_010590</name>
</gene>
<feature type="region of interest" description="Disordered" evidence="7">
    <location>
        <begin position="584"/>
        <end position="677"/>
    </location>
</feature>